<dbReference type="Pfam" id="PF03704">
    <property type="entry name" value="BTAD"/>
    <property type="match status" value="1"/>
</dbReference>
<protein>
    <recommendedName>
        <fullName evidence="3">Bacterial transcriptional activator domain-containing protein</fullName>
    </recommendedName>
</protein>
<comment type="caution">
    <text evidence="4">The sequence shown here is derived from an EMBL/GenBank/DDBJ whole genome shotgun (WGS) entry which is preliminary data.</text>
</comment>
<evidence type="ECO:0000313" key="4">
    <source>
        <dbReference type="EMBL" id="MBC8529388.1"/>
    </source>
</evidence>
<organism evidence="4 5">
    <name type="scientific">Luoshenia tenuis</name>
    <dbReference type="NCBI Taxonomy" id="2763654"/>
    <lineage>
        <taxon>Bacteria</taxon>
        <taxon>Bacillati</taxon>
        <taxon>Bacillota</taxon>
        <taxon>Clostridia</taxon>
        <taxon>Christensenellales</taxon>
        <taxon>Christensenellaceae</taxon>
        <taxon>Luoshenia</taxon>
    </lineage>
</organism>
<dbReference type="EMBL" id="JACRSO010000003">
    <property type="protein sequence ID" value="MBC8529388.1"/>
    <property type="molecule type" value="Genomic_DNA"/>
</dbReference>
<dbReference type="Gene3D" id="3.30.70.270">
    <property type="match status" value="1"/>
</dbReference>
<dbReference type="InterPro" id="IPR005158">
    <property type="entry name" value="BTAD"/>
</dbReference>
<evidence type="ECO:0000259" key="3">
    <source>
        <dbReference type="SMART" id="SM01043"/>
    </source>
</evidence>
<dbReference type="InterPro" id="IPR011990">
    <property type="entry name" value="TPR-like_helical_dom_sf"/>
</dbReference>
<dbReference type="InterPro" id="IPR016032">
    <property type="entry name" value="Sig_transdc_resp-reg_C-effctor"/>
</dbReference>
<gene>
    <name evidence="4" type="ORF">H8699_08110</name>
</gene>
<sequence length="413" mass="47602">MTQEAVLQVQMLGGFQVSYGQTEVVARNSRNSKVLQLFAYLVCNRDKMIRQDELIGILLRDEESENPVGMLKNLVYRLRKTLEAAGVTRACIQYKKGAYGFCAAVPCTVDIERFSQRIQNLRENPLPDDEALAQYLEAAELYDGGFLPRFSREPWVVGYSVRYQGMYGECLERACALANHTGEQERLLPYLRKAVKLYPYEETLAVLYLDTLYRAKRVKEALEAYEAICATLLNDLGIGPTERLRQQFDIISSGVQEVTPSVMEVRSRMAEAEREPGAYFCNLEVFTSLYRFVLRHMERSTHSVYLMLCTLKEEDGEALPTGERMRKVSESFRAAVKESLRRGDTYTRYSSSQFVLMLMEIKQEDCDGVAQRIRHRFHRFPKMGRVQLDFKCISAADMDEMMERRENQALASW</sequence>
<dbReference type="InterPro" id="IPR036388">
    <property type="entry name" value="WH-like_DNA-bd_sf"/>
</dbReference>
<proteinExistence type="predicted"/>
<keyword evidence="1" id="KW-0805">Transcription regulation</keyword>
<evidence type="ECO:0000256" key="1">
    <source>
        <dbReference type="ARBA" id="ARBA00023015"/>
    </source>
</evidence>
<evidence type="ECO:0000256" key="2">
    <source>
        <dbReference type="ARBA" id="ARBA00023163"/>
    </source>
</evidence>
<evidence type="ECO:0000313" key="5">
    <source>
        <dbReference type="Proteomes" id="UP000654279"/>
    </source>
</evidence>
<dbReference type="SMART" id="SM01043">
    <property type="entry name" value="BTAD"/>
    <property type="match status" value="1"/>
</dbReference>
<dbReference type="PANTHER" id="PTHR35807">
    <property type="entry name" value="TRANSCRIPTIONAL REGULATOR REDD-RELATED"/>
    <property type="match status" value="1"/>
</dbReference>
<dbReference type="SUPFAM" id="SSF46894">
    <property type="entry name" value="C-terminal effector domain of the bipartite response regulators"/>
    <property type="match status" value="1"/>
</dbReference>
<dbReference type="Proteomes" id="UP000654279">
    <property type="component" value="Unassembled WGS sequence"/>
</dbReference>
<dbReference type="InterPro" id="IPR043128">
    <property type="entry name" value="Rev_trsase/Diguanyl_cyclase"/>
</dbReference>
<dbReference type="AlphaFoldDB" id="A0A926D098"/>
<dbReference type="RefSeq" id="WP_249285241.1">
    <property type="nucleotide sequence ID" value="NZ_JACRSO010000003.1"/>
</dbReference>
<keyword evidence="5" id="KW-1185">Reference proteome</keyword>
<accession>A0A926D098</accession>
<dbReference type="InterPro" id="IPR051677">
    <property type="entry name" value="AfsR-DnrI-RedD_regulator"/>
</dbReference>
<dbReference type="GO" id="GO:0003677">
    <property type="term" value="F:DNA binding"/>
    <property type="evidence" value="ECO:0007669"/>
    <property type="project" value="InterPro"/>
</dbReference>
<keyword evidence="2" id="KW-0804">Transcription</keyword>
<name>A0A926D098_9FIRM</name>
<reference evidence="4" key="1">
    <citation type="submission" date="2020-08" db="EMBL/GenBank/DDBJ databases">
        <title>Genome public.</title>
        <authorList>
            <person name="Liu C."/>
            <person name="Sun Q."/>
        </authorList>
    </citation>
    <scope>NUCLEOTIDE SEQUENCE</scope>
    <source>
        <strain evidence="4">NSJ-44</strain>
    </source>
</reference>
<dbReference type="SUPFAM" id="SSF48452">
    <property type="entry name" value="TPR-like"/>
    <property type="match status" value="1"/>
</dbReference>
<dbReference type="GO" id="GO:0006355">
    <property type="term" value="P:regulation of DNA-templated transcription"/>
    <property type="evidence" value="ECO:0007669"/>
    <property type="project" value="InterPro"/>
</dbReference>
<dbReference type="Gene3D" id="1.25.40.10">
    <property type="entry name" value="Tetratricopeptide repeat domain"/>
    <property type="match status" value="1"/>
</dbReference>
<dbReference type="PANTHER" id="PTHR35807:SF1">
    <property type="entry name" value="TRANSCRIPTIONAL REGULATOR REDD"/>
    <property type="match status" value="1"/>
</dbReference>
<feature type="domain" description="Bacterial transcriptional activator" evidence="3">
    <location>
        <begin position="109"/>
        <end position="252"/>
    </location>
</feature>
<dbReference type="Gene3D" id="1.10.10.10">
    <property type="entry name" value="Winged helix-like DNA-binding domain superfamily/Winged helix DNA-binding domain"/>
    <property type="match status" value="1"/>
</dbReference>